<dbReference type="NCBIfam" id="TIGR00254">
    <property type="entry name" value="GGDEF"/>
    <property type="match status" value="1"/>
</dbReference>
<dbReference type="EMBL" id="ANIE01000003">
    <property type="protein sequence ID" value="KEF32396.1"/>
    <property type="molecule type" value="Genomic_DNA"/>
</dbReference>
<dbReference type="GO" id="GO:0052621">
    <property type="term" value="F:diguanylate cyclase activity"/>
    <property type="evidence" value="ECO:0007669"/>
    <property type="project" value="UniProtKB-EC"/>
</dbReference>
<dbReference type="SUPFAM" id="SSF55073">
    <property type="entry name" value="Nucleotide cyclase"/>
    <property type="match status" value="1"/>
</dbReference>
<evidence type="ECO:0000313" key="6">
    <source>
        <dbReference type="EMBL" id="KEF32396.1"/>
    </source>
</evidence>
<organism evidence="6 7">
    <name type="scientific">Marinobacter nitratireducens</name>
    <dbReference type="NCBI Taxonomy" id="1137280"/>
    <lineage>
        <taxon>Bacteria</taxon>
        <taxon>Pseudomonadati</taxon>
        <taxon>Pseudomonadota</taxon>
        <taxon>Gammaproteobacteria</taxon>
        <taxon>Pseudomonadales</taxon>
        <taxon>Marinobacteraceae</taxon>
        <taxon>Marinobacter</taxon>
    </lineage>
</organism>
<dbReference type="AlphaFoldDB" id="A0A072N4E0"/>
<reference evidence="6 7" key="1">
    <citation type="submission" date="2012-12" db="EMBL/GenBank/DDBJ databases">
        <title>Genome assembly of Marinobacter sp. AK21.</title>
        <authorList>
            <person name="Khatri I."/>
            <person name="Kumar R."/>
            <person name="Vaidya B."/>
            <person name="Subramanian S."/>
            <person name="Pinnaka A."/>
        </authorList>
    </citation>
    <scope>NUCLEOTIDE SEQUENCE [LARGE SCALE GENOMIC DNA]</scope>
    <source>
        <strain evidence="6 7">AK21</strain>
    </source>
</reference>
<dbReference type="STRING" id="1137280.D777_01030"/>
<dbReference type="PROSITE" id="PS50887">
    <property type="entry name" value="GGDEF"/>
    <property type="match status" value="1"/>
</dbReference>
<dbReference type="Pfam" id="PF00990">
    <property type="entry name" value="GGDEF"/>
    <property type="match status" value="1"/>
</dbReference>
<dbReference type="OrthoDB" id="9812260at2"/>
<dbReference type="PATRIC" id="fig|1137280.3.peg.846"/>
<feature type="transmembrane region" description="Helical" evidence="4">
    <location>
        <begin position="273"/>
        <end position="297"/>
    </location>
</feature>
<evidence type="ECO:0000313" key="7">
    <source>
        <dbReference type="Proteomes" id="UP000035057"/>
    </source>
</evidence>
<dbReference type="Pfam" id="PF05228">
    <property type="entry name" value="CHASE4"/>
    <property type="match status" value="1"/>
</dbReference>
<dbReference type="SMART" id="SM00267">
    <property type="entry name" value="GGDEF"/>
    <property type="match status" value="1"/>
</dbReference>
<evidence type="ECO:0000256" key="2">
    <source>
        <dbReference type="ARBA" id="ARBA00012528"/>
    </source>
</evidence>
<evidence type="ECO:0000259" key="5">
    <source>
        <dbReference type="PROSITE" id="PS50887"/>
    </source>
</evidence>
<feature type="domain" description="GGDEF" evidence="5">
    <location>
        <begin position="389"/>
        <end position="526"/>
    </location>
</feature>
<dbReference type="RefSeq" id="WP_036129594.1">
    <property type="nucleotide sequence ID" value="NZ_ANIE01000003.1"/>
</dbReference>
<dbReference type="Gene3D" id="6.10.340.10">
    <property type="match status" value="1"/>
</dbReference>
<dbReference type="PANTHER" id="PTHR45138:SF9">
    <property type="entry name" value="DIGUANYLATE CYCLASE DGCM-RELATED"/>
    <property type="match status" value="1"/>
</dbReference>
<evidence type="ECO:0000256" key="1">
    <source>
        <dbReference type="ARBA" id="ARBA00001946"/>
    </source>
</evidence>
<comment type="cofactor">
    <cofactor evidence="1">
        <name>Mg(2+)</name>
        <dbReference type="ChEBI" id="CHEBI:18420"/>
    </cofactor>
</comment>
<comment type="catalytic activity">
    <reaction evidence="3">
        <text>2 GTP = 3',3'-c-di-GMP + 2 diphosphate</text>
        <dbReference type="Rhea" id="RHEA:24898"/>
        <dbReference type="ChEBI" id="CHEBI:33019"/>
        <dbReference type="ChEBI" id="CHEBI:37565"/>
        <dbReference type="ChEBI" id="CHEBI:58805"/>
        <dbReference type="EC" id="2.7.7.65"/>
    </reaction>
</comment>
<feature type="transmembrane region" description="Helical" evidence="4">
    <location>
        <begin position="12"/>
        <end position="35"/>
    </location>
</feature>
<dbReference type="InterPro" id="IPR043128">
    <property type="entry name" value="Rev_trsase/Diguanyl_cyclase"/>
</dbReference>
<dbReference type="Proteomes" id="UP000035057">
    <property type="component" value="Unassembled WGS sequence"/>
</dbReference>
<keyword evidence="7" id="KW-1185">Reference proteome</keyword>
<keyword evidence="4" id="KW-1133">Transmembrane helix</keyword>
<proteinExistence type="predicted"/>
<dbReference type="InterPro" id="IPR029787">
    <property type="entry name" value="Nucleotide_cyclase"/>
</dbReference>
<dbReference type="InterPro" id="IPR000160">
    <property type="entry name" value="GGDEF_dom"/>
</dbReference>
<dbReference type="Gene3D" id="3.30.70.270">
    <property type="match status" value="1"/>
</dbReference>
<keyword evidence="4" id="KW-0812">Transmembrane</keyword>
<sequence length="531" mass="59393">MTSGFHSLIRRFVAYLGTLLVVAVSALFLIDHFVFAPALMREEVALANKELLRIENSLNQNRAALMAHVRDWAHWDDTYEFIQGQHTTYADANFSKEMFEDLHTQLMVFFDAEGAPAFVAGIDPETNAYSLCTRAMGPCEWAEPMVKSVRPILADVPDSGLSFNLAHPRASLAAIAPILRTDRQGPRKGWLLTIRLIDARLTNLLEEQTGLPVQILAQPAGSQSDHQINLQRSDDALRSSHYLRSDTPGYDLILNTRIPRDRFKAGTETFRYALSWTAALLIAVIGLVLLLLFTVVLRPLSQFIRFTSNQHTFESTTNFGELSRVPSSLLIRKDEFGKLARHFQRMINRQNNQAKTLKALSMQDPLTTLPNRRKYDATLEQQLAEGDEKELSAMMVDIDHFKKYNDQYGHQAGDVCLVKVAEGMQKSLEGTGFLIARTGGEEFSVLMPNTSLDVATRYAEKLRKAVEELALIHEASPMASVVTLSVGVTSTREAETRSATALMRSADKALYAAKANGRNRVFCYRKPEAVV</sequence>
<keyword evidence="4" id="KW-0472">Membrane</keyword>
<gene>
    <name evidence="6" type="ORF">D777_01030</name>
</gene>
<dbReference type="CDD" id="cd01949">
    <property type="entry name" value="GGDEF"/>
    <property type="match status" value="1"/>
</dbReference>
<name>A0A072N4E0_9GAMM</name>
<dbReference type="EC" id="2.7.7.65" evidence="2"/>
<accession>A0A072N4E0</accession>
<dbReference type="PANTHER" id="PTHR45138">
    <property type="entry name" value="REGULATORY COMPONENTS OF SENSORY TRANSDUCTION SYSTEM"/>
    <property type="match status" value="1"/>
</dbReference>
<evidence type="ECO:0000256" key="4">
    <source>
        <dbReference type="SAM" id="Phobius"/>
    </source>
</evidence>
<comment type="caution">
    <text evidence="6">The sequence shown here is derived from an EMBL/GenBank/DDBJ whole genome shotgun (WGS) entry which is preliminary data.</text>
</comment>
<dbReference type="InterPro" id="IPR050469">
    <property type="entry name" value="Diguanylate_Cyclase"/>
</dbReference>
<dbReference type="InterPro" id="IPR007892">
    <property type="entry name" value="CHASE4"/>
</dbReference>
<protein>
    <recommendedName>
        <fullName evidence="2">diguanylate cyclase</fullName>
        <ecNumber evidence="2">2.7.7.65</ecNumber>
    </recommendedName>
</protein>
<evidence type="ECO:0000256" key="3">
    <source>
        <dbReference type="ARBA" id="ARBA00034247"/>
    </source>
</evidence>
<dbReference type="FunFam" id="3.30.70.270:FF:000001">
    <property type="entry name" value="Diguanylate cyclase domain protein"/>
    <property type="match status" value="1"/>
</dbReference>